<dbReference type="InterPro" id="IPR001780">
    <property type="entry name" value="Ribosomal_eL33"/>
</dbReference>
<accession>A0ABV2AFS1</accession>
<dbReference type="PANTHER" id="PTHR10902">
    <property type="entry name" value="60S RIBOSOMAL PROTEIN L35A"/>
    <property type="match status" value="1"/>
</dbReference>
<reference evidence="4 5" key="1">
    <citation type="journal article" date="2024" name="BMC Biol.">
        <title>Comparative genomics of Ascetosporea gives new insight into the evolutionary basis for animal parasitism in Rhizaria.</title>
        <authorList>
            <person name="Hiltunen Thoren M."/>
            <person name="Onut-Brannstrom I."/>
            <person name="Alfjorden A."/>
            <person name="Peckova H."/>
            <person name="Swords F."/>
            <person name="Hooper C."/>
            <person name="Holzer A.S."/>
            <person name="Bass D."/>
            <person name="Burki F."/>
        </authorList>
    </citation>
    <scope>NUCLEOTIDE SEQUENCE [LARGE SCALE GENOMIC DNA]</scope>
    <source>
        <strain evidence="4">20-A016</strain>
    </source>
</reference>
<evidence type="ECO:0000313" key="4">
    <source>
        <dbReference type="EMBL" id="MES1918508.1"/>
    </source>
</evidence>
<keyword evidence="3" id="KW-0687">Ribonucleoprotein</keyword>
<evidence type="ECO:0000256" key="1">
    <source>
        <dbReference type="ARBA" id="ARBA00009269"/>
    </source>
</evidence>
<dbReference type="Proteomes" id="UP001439008">
    <property type="component" value="Unassembled WGS sequence"/>
</dbReference>
<dbReference type="PROSITE" id="PS01105">
    <property type="entry name" value="RIBOSOMAL_L35AE"/>
    <property type="match status" value="1"/>
</dbReference>
<comment type="similarity">
    <text evidence="1">Belongs to the eukaryotic ribosomal protein eL33 family.</text>
</comment>
<dbReference type="Pfam" id="PF01247">
    <property type="entry name" value="Ribosomal_L35Ae"/>
    <property type="match status" value="1"/>
</dbReference>
<dbReference type="InterPro" id="IPR018266">
    <property type="entry name" value="Ribosomal_eL33_CS"/>
</dbReference>
<dbReference type="Gene3D" id="2.40.10.190">
    <property type="entry name" value="translation elongation factor selb, chain A, domain 4"/>
    <property type="match status" value="1"/>
</dbReference>
<evidence type="ECO:0000256" key="3">
    <source>
        <dbReference type="ARBA" id="ARBA00023274"/>
    </source>
</evidence>
<evidence type="ECO:0000313" key="5">
    <source>
        <dbReference type="Proteomes" id="UP001439008"/>
    </source>
</evidence>
<evidence type="ECO:0008006" key="6">
    <source>
        <dbReference type="Google" id="ProtNLM"/>
    </source>
</evidence>
<evidence type="ECO:0000256" key="2">
    <source>
        <dbReference type="ARBA" id="ARBA00022980"/>
    </source>
</evidence>
<dbReference type="HAMAP" id="MF_00573">
    <property type="entry name" value="Ribosomal_eL33"/>
    <property type="match status" value="1"/>
</dbReference>
<gene>
    <name evidence="4" type="ORF">MHBO_000473</name>
</gene>
<dbReference type="InterPro" id="IPR009000">
    <property type="entry name" value="Transl_B-barrel_sf"/>
</dbReference>
<keyword evidence="2" id="KW-0689">Ribosomal protein</keyword>
<organism evidence="4 5">
    <name type="scientific">Bonamia ostreae</name>
    <dbReference type="NCBI Taxonomy" id="126728"/>
    <lineage>
        <taxon>Eukaryota</taxon>
        <taxon>Sar</taxon>
        <taxon>Rhizaria</taxon>
        <taxon>Endomyxa</taxon>
        <taxon>Ascetosporea</taxon>
        <taxon>Haplosporida</taxon>
        <taxon>Bonamia</taxon>
    </lineage>
</organism>
<dbReference type="EMBL" id="JBDODL010000074">
    <property type="protein sequence ID" value="MES1918508.1"/>
    <property type="molecule type" value="Genomic_DNA"/>
</dbReference>
<comment type="caution">
    <text evidence="4">The sequence shown here is derived from an EMBL/GenBank/DDBJ whole genome shotgun (WGS) entry which is preliminary data.</text>
</comment>
<name>A0ABV2AFS1_9EUKA</name>
<keyword evidence="5" id="KW-1185">Reference proteome</keyword>
<protein>
    <recommendedName>
        <fullName evidence="6">60S ribosomal protein L35a</fullName>
    </recommendedName>
</protein>
<proteinExistence type="inferred from homology"/>
<dbReference type="SUPFAM" id="SSF50447">
    <property type="entry name" value="Translation proteins"/>
    <property type="match status" value="1"/>
</dbReference>
<dbReference type="InterPro" id="IPR038661">
    <property type="entry name" value="Ribosomal_eL33_sf"/>
</dbReference>
<sequence length="122" mass="14180">MSRSDKTKKTRKTKQKRVFKKPTRLYCHGVFLGYKRSRRVQNMNIALIEIDGLKTRKDVDFYIGKKIAYVYKGDKNGDKREMVGKVMRPHGNSGVVRAKFVKNLPAKAIGERVRVYLYPSNI</sequence>